<evidence type="ECO:0000256" key="2">
    <source>
        <dbReference type="SAM" id="SignalP"/>
    </source>
</evidence>
<keyword evidence="1" id="KW-0472">Membrane</keyword>
<keyword evidence="1" id="KW-1133">Transmembrane helix</keyword>
<dbReference type="Proteomes" id="UP000221080">
    <property type="component" value="Chromosome 22"/>
</dbReference>
<name>A0A2D0PMJ9_ICTPU</name>
<evidence type="ECO:0000256" key="1">
    <source>
        <dbReference type="SAM" id="Phobius"/>
    </source>
</evidence>
<dbReference type="RefSeq" id="XP_017307237.1">
    <property type="nucleotide sequence ID" value="XM_017451748.3"/>
</dbReference>
<dbReference type="InterPro" id="IPR003599">
    <property type="entry name" value="Ig_sub"/>
</dbReference>
<evidence type="ECO:0000313" key="5">
    <source>
        <dbReference type="RefSeq" id="XP_017307237.1"/>
    </source>
</evidence>
<feature type="domain" description="Immunoglobulin" evidence="3">
    <location>
        <begin position="26"/>
        <end position="119"/>
    </location>
</feature>
<dbReference type="InterPro" id="IPR013783">
    <property type="entry name" value="Ig-like_fold"/>
</dbReference>
<dbReference type="OrthoDB" id="8923826at2759"/>
<keyword evidence="4" id="KW-1185">Reference proteome</keyword>
<dbReference type="SMART" id="SM00409">
    <property type="entry name" value="IG"/>
    <property type="match status" value="2"/>
</dbReference>
<dbReference type="InterPro" id="IPR036179">
    <property type="entry name" value="Ig-like_dom_sf"/>
</dbReference>
<accession>A0A2D0PMJ9</accession>
<dbReference type="KEGG" id="ipu:108255646"/>
<organism evidence="4 5">
    <name type="scientific">Ictalurus punctatus</name>
    <name type="common">Channel catfish</name>
    <name type="synonym">Silurus punctatus</name>
    <dbReference type="NCBI Taxonomy" id="7998"/>
    <lineage>
        <taxon>Eukaryota</taxon>
        <taxon>Metazoa</taxon>
        <taxon>Chordata</taxon>
        <taxon>Craniata</taxon>
        <taxon>Vertebrata</taxon>
        <taxon>Euteleostomi</taxon>
        <taxon>Actinopterygii</taxon>
        <taxon>Neopterygii</taxon>
        <taxon>Teleostei</taxon>
        <taxon>Ostariophysi</taxon>
        <taxon>Siluriformes</taxon>
        <taxon>Ictaluridae</taxon>
        <taxon>Ictalurus</taxon>
    </lineage>
</organism>
<proteinExistence type="predicted"/>
<evidence type="ECO:0000259" key="3">
    <source>
        <dbReference type="SMART" id="SM00409"/>
    </source>
</evidence>
<reference evidence="4" key="1">
    <citation type="journal article" date="2016" name="Nat. Commun.">
        <title>The channel catfish genome sequence provides insights into the evolution of scale formation in teleosts.</title>
        <authorList>
            <person name="Liu Z."/>
            <person name="Liu S."/>
            <person name="Yao J."/>
            <person name="Bao L."/>
            <person name="Zhang J."/>
            <person name="Li Y."/>
            <person name="Jiang C."/>
            <person name="Sun L."/>
            <person name="Wang R."/>
            <person name="Zhang Y."/>
            <person name="Zhou T."/>
            <person name="Zeng Q."/>
            <person name="Fu Q."/>
            <person name="Gao S."/>
            <person name="Li N."/>
            <person name="Koren S."/>
            <person name="Jiang Y."/>
            <person name="Zimin A."/>
            <person name="Xu P."/>
            <person name="Phillippy A.M."/>
            <person name="Geng X."/>
            <person name="Song L."/>
            <person name="Sun F."/>
            <person name="Li C."/>
            <person name="Wang X."/>
            <person name="Chen A."/>
            <person name="Jin Y."/>
            <person name="Yuan Z."/>
            <person name="Yang Y."/>
            <person name="Tan S."/>
            <person name="Peatman E."/>
            <person name="Lu J."/>
            <person name="Qin Z."/>
            <person name="Dunham R."/>
            <person name="Li Z."/>
            <person name="Sonstegard T."/>
            <person name="Feng J."/>
            <person name="Danzmann R.G."/>
            <person name="Schroeder S."/>
            <person name="Scheffler B."/>
            <person name="Duke M.V."/>
            <person name="Ballard L."/>
            <person name="Kucuktas H."/>
            <person name="Kaltenboeck L."/>
            <person name="Liu H."/>
            <person name="Armbruster J."/>
            <person name="Xie Y."/>
            <person name="Kirby M.L."/>
            <person name="Tian Y."/>
            <person name="Flanagan M.E."/>
            <person name="Mu W."/>
            <person name="Waldbieser G.C."/>
        </authorList>
    </citation>
    <scope>NUCLEOTIDE SEQUENCE [LARGE SCALE GENOMIC DNA]</scope>
    <source>
        <strain evidence="4">SDA103</strain>
    </source>
</reference>
<keyword evidence="1" id="KW-0812">Transmembrane</keyword>
<feature type="signal peptide" evidence="2">
    <location>
        <begin position="1"/>
        <end position="26"/>
    </location>
</feature>
<dbReference type="SUPFAM" id="SSF48726">
    <property type="entry name" value="Immunoglobulin"/>
    <property type="match status" value="1"/>
</dbReference>
<reference evidence="5" key="2">
    <citation type="submission" date="2025-08" db="UniProtKB">
        <authorList>
            <consortium name="RefSeq"/>
        </authorList>
    </citation>
    <scope>IDENTIFICATION</scope>
    <source>
        <tissue evidence="5">Blood</tissue>
    </source>
</reference>
<feature type="transmembrane region" description="Helical" evidence="1">
    <location>
        <begin position="231"/>
        <end position="253"/>
    </location>
</feature>
<keyword evidence="2" id="KW-0732">Signal</keyword>
<feature type="domain" description="Immunoglobulin" evidence="3">
    <location>
        <begin position="122"/>
        <end position="217"/>
    </location>
</feature>
<dbReference type="GeneID" id="108255646"/>
<feature type="chain" id="PRO_5012767968" evidence="2">
    <location>
        <begin position="27"/>
        <end position="391"/>
    </location>
</feature>
<sequence>MQSCSFHHRVLFFFTLTFTTVPTLDSTSVTVKLHQSAKLPCKSKCSGVIKWSMVHNSTHVLARCDQMSCRSEKGYDTPYDEYLKGNQYLTITAVDFSKRGLYMCNCDGEKACDVRLVIDTLKSSVRLTPGEALVMDLPVPDPVEVIYKPIDSSDLYGEQICTVAHRSLHCKPEYTHRASLSHPNITLTDVNMSDGGSYTIRDRKNEEDIHIYILIVTVVQSESERKPVSPVLPVVITGVLLLVLVIMGAAFVMKYLHVKRLKQEKADLEETIRLNLSEIDVDNGRRRANSDATAAEWLRQMVAVEKLIQRYKPDSVRRSRSWTNLYDIPELEMLKKKKAELDMAVRSRGISEQDTIGQWWSLKRPELNTIIERWRKFDAEPDVVIPAERCP</sequence>
<dbReference type="AlphaFoldDB" id="A0A2D0PMJ9"/>
<protein>
    <submittedName>
        <fullName evidence="5">Uncharacterized protein LOC108255646 isoform X1</fullName>
    </submittedName>
</protein>
<evidence type="ECO:0000313" key="4">
    <source>
        <dbReference type="Proteomes" id="UP000221080"/>
    </source>
</evidence>
<dbReference type="Gene3D" id="2.60.40.10">
    <property type="entry name" value="Immunoglobulins"/>
    <property type="match status" value="1"/>
</dbReference>
<gene>
    <name evidence="5" type="primary">LOC108255646</name>
</gene>